<evidence type="ECO:0000256" key="1">
    <source>
        <dbReference type="SAM" id="SignalP"/>
    </source>
</evidence>
<dbReference type="Gene3D" id="3.40.190.10">
    <property type="entry name" value="Periplasmic binding protein-like II"/>
    <property type="match status" value="1"/>
</dbReference>
<organism evidence="2 3">
    <name type="scientific">Vibrio aquaticus</name>
    <dbReference type="NCBI Taxonomy" id="2496559"/>
    <lineage>
        <taxon>Bacteria</taxon>
        <taxon>Pseudomonadati</taxon>
        <taxon>Pseudomonadota</taxon>
        <taxon>Gammaproteobacteria</taxon>
        <taxon>Vibrionales</taxon>
        <taxon>Vibrionaceae</taxon>
        <taxon>Vibrio</taxon>
    </lineage>
</organism>
<dbReference type="Proteomes" id="UP000268973">
    <property type="component" value="Unassembled WGS sequence"/>
</dbReference>
<proteinExistence type="predicted"/>
<keyword evidence="1" id="KW-0732">Signal</keyword>
<feature type="chain" id="PRO_5019307169" description="Phosphate ABC transporter substrate-binding protein" evidence="1">
    <location>
        <begin position="23"/>
        <end position="145"/>
    </location>
</feature>
<name>A0A432CV74_9VIBR</name>
<dbReference type="SUPFAM" id="SSF53850">
    <property type="entry name" value="Periplasmic binding protein-like II"/>
    <property type="match status" value="1"/>
</dbReference>
<feature type="signal peptide" evidence="1">
    <location>
        <begin position="1"/>
        <end position="22"/>
    </location>
</feature>
<dbReference type="OrthoDB" id="5368544at2"/>
<accession>A0A432CV74</accession>
<dbReference type="AlphaFoldDB" id="A0A432CV74"/>
<dbReference type="RefSeq" id="WP_126574330.1">
    <property type="nucleotide sequence ID" value="NZ_RXZH01000004.1"/>
</dbReference>
<comment type="caution">
    <text evidence="2">The sequence shown here is derived from an EMBL/GenBank/DDBJ whole genome shotgun (WGS) entry which is preliminary data.</text>
</comment>
<sequence length="145" mass="16488">MKLLLLFFCSVLFALASANCYAQIFVVTHKNNEFSSLSRNDVTALFLGKKRTLPNGKSALMVDRGIDSKLREDFFYALNKMPLSRLNAYWSRLTFSGRMIPPQEIVQESDVVRVLTENPNALSYVENYPNHPDLRVVLTLKRGNG</sequence>
<keyword evidence="3" id="KW-1185">Reference proteome</keyword>
<evidence type="ECO:0000313" key="3">
    <source>
        <dbReference type="Proteomes" id="UP000268973"/>
    </source>
</evidence>
<protein>
    <recommendedName>
        <fullName evidence="4">Phosphate ABC transporter substrate-binding protein</fullName>
    </recommendedName>
</protein>
<evidence type="ECO:0008006" key="4">
    <source>
        <dbReference type="Google" id="ProtNLM"/>
    </source>
</evidence>
<dbReference type="EMBL" id="RXZH01000004">
    <property type="protein sequence ID" value="RTZ15600.1"/>
    <property type="molecule type" value="Genomic_DNA"/>
</dbReference>
<reference evidence="2 3" key="1">
    <citation type="submission" date="2018-12" db="EMBL/GenBank/DDBJ databases">
        <title>Vibrio sp. isolated from China Sea.</title>
        <authorList>
            <person name="Li Y."/>
        </authorList>
    </citation>
    <scope>NUCLEOTIDE SEQUENCE [LARGE SCALE GENOMIC DNA]</scope>
    <source>
        <strain evidence="2 3">BEI207</strain>
    </source>
</reference>
<evidence type="ECO:0000313" key="2">
    <source>
        <dbReference type="EMBL" id="RTZ15600.1"/>
    </source>
</evidence>
<gene>
    <name evidence="2" type="ORF">EJ063_11015</name>
</gene>